<feature type="transmembrane region" description="Helical" evidence="1">
    <location>
        <begin position="12"/>
        <end position="35"/>
    </location>
</feature>
<evidence type="ECO:0000256" key="1">
    <source>
        <dbReference type="SAM" id="Phobius"/>
    </source>
</evidence>
<proteinExistence type="predicted"/>
<reference evidence="2" key="1">
    <citation type="submission" date="2021-09" db="EMBL/GenBank/DDBJ databases">
        <title>The complete mitochondrial genome of an ornamental firefly Pyrocoelia analis (Coleoptera, Fluoridae).</title>
        <authorList>
            <person name="Guo Z."/>
        </authorList>
    </citation>
    <scope>NUCLEOTIDE SEQUENCE</scope>
</reference>
<sequence length="49" mass="6215">MPQMGPLNWFMLMIYFSMLMLMYNTFIYSMFSYTIKNQKKNKIKMNWKW</sequence>
<keyword evidence="1" id="KW-0812">Transmembrane</keyword>
<gene>
    <name evidence="2" type="primary">atp8</name>
</gene>
<dbReference type="AlphaFoldDB" id="A0A8K1RGT7"/>
<protein>
    <submittedName>
        <fullName evidence="2">ATP synthase F0 subunit 8</fullName>
    </submittedName>
</protein>
<accession>A0A8K1RGT7</accession>
<dbReference type="EMBL" id="OK323960">
    <property type="protein sequence ID" value="UEN67844.1"/>
    <property type="molecule type" value="Genomic_DNA"/>
</dbReference>
<keyword evidence="1" id="KW-0472">Membrane</keyword>
<evidence type="ECO:0000313" key="2">
    <source>
        <dbReference type="EMBL" id="UEN67844.1"/>
    </source>
</evidence>
<dbReference type="GeneID" id="76815877"/>
<keyword evidence="2" id="KW-0496">Mitochondrion</keyword>
<keyword evidence="1" id="KW-1133">Transmembrane helix</keyword>
<dbReference type="RefSeq" id="YP_010570513.1">
    <property type="nucleotide sequence ID" value="NC_068744.1"/>
</dbReference>
<geneLocation type="mitochondrion" evidence="2"/>
<organism evidence="2">
    <name type="scientific">Pyrocoelia analis</name>
    <dbReference type="NCBI Taxonomy" id="1453205"/>
    <lineage>
        <taxon>Eukaryota</taxon>
        <taxon>Metazoa</taxon>
        <taxon>Ecdysozoa</taxon>
        <taxon>Arthropoda</taxon>
        <taxon>Hexapoda</taxon>
        <taxon>Insecta</taxon>
        <taxon>Pterygota</taxon>
        <taxon>Neoptera</taxon>
        <taxon>Endopterygota</taxon>
        <taxon>Coleoptera</taxon>
        <taxon>Polyphaga</taxon>
        <taxon>Elateriformia</taxon>
        <taxon>Elateroidea</taxon>
        <taxon>Lampyridae</taxon>
        <taxon>Lampyrinae</taxon>
        <taxon>Pyrocoelia</taxon>
    </lineage>
</organism>
<name>A0A8K1RGT7_9COLE</name>